<dbReference type="RefSeq" id="XP_014150978.1">
    <property type="nucleotide sequence ID" value="XM_014295503.1"/>
</dbReference>
<keyword evidence="4" id="KW-1185">Reference proteome</keyword>
<dbReference type="PROSITE" id="PS51375">
    <property type="entry name" value="PPR"/>
    <property type="match status" value="1"/>
</dbReference>
<gene>
    <name evidence="3" type="ORF">SARC_10454</name>
</gene>
<dbReference type="PANTHER" id="PTHR47936">
    <property type="entry name" value="PPR_LONG DOMAIN-CONTAINING PROTEIN"/>
    <property type="match status" value="1"/>
</dbReference>
<keyword evidence="1" id="KW-0677">Repeat</keyword>
<evidence type="ECO:0000313" key="4">
    <source>
        <dbReference type="Proteomes" id="UP000054560"/>
    </source>
</evidence>
<evidence type="ECO:0000256" key="1">
    <source>
        <dbReference type="ARBA" id="ARBA00022737"/>
    </source>
</evidence>
<proteinExistence type="predicted"/>
<dbReference type="GeneID" id="25910958"/>
<accession>A0A0L0FKV2</accession>
<dbReference type="EMBL" id="KQ242851">
    <property type="protein sequence ID" value="KNC77076.1"/>
    <property type="molecule type" value="Genomic_DNA"/>
</dbReference>
<name>A0A0L0FKV2_9EUKA</name>
<dbReference type="InterPro" id="IPR011990">
    <property type="entry name" value="TPR-like_helical_dom_sf"/>
</dbReference>
<reference evidence="3 4" key="1">
    <citation type="submission" date="2011-02" db="EMBL/GenBank/DDBJ databases">
        <title>The Genome Sequence of Sphaeroforma arctica JP610.</title>
        <authorList>
            <consortium name="The Broad Institute Genome Sequencing Platform"/>
            <person name="Russ C."/>
            <person name="Cuomo C."/>
            <person name="Young S.K."/>
            <person name="Zeng Q."/>
            <person name="Gargeya S."/>
            <person name="Alvarado L."/>
            <person name="Berlin A."/>
            <person name="Chapman S.B."/>
            <person name="Chen Z."/>
            <person name="Freedman E."/>
            <person name="Gellesch M."/>
            <person name="Goldberg J."/>
            <person name="Griggs A."/>
            <person name="Gujja S."/>
            <person name="Heilman E."/>
            <person name="Heiman D."/>
            <person name="Howarth C."/>
            <person name="Mehta T."/>
            <person name="Neiman D."/>
            <person name="Pearson M."/>
            <person name="Roberts A."/>
            <person name="Saif S."/>
            <person name="Shea T."/>
            <person name="Shenoy N."/>
            <person name="Sisk P."/>
            <person name="Stolte C."/>
            <person name="Sykes S."/>
            <person name="White J."/>
            <person name="Yandava C."/>
            <person name="Burger G."/>
            <person name="Gray M.W."/>
            <person name="Holland P.W.H."/>
            <person name="King N."/>
            <person name="Lang F.B.F."/>
            <person name="Roger A.J."/>
            <person name="Ruiz-Trillo I."/>
            <person name="Haas B."/>
            <person name="Nusbaum C."/>
            <person name="Birren B."/>
        </authorList>
    </citation>
    <scope>NUCLEOTIDE SEQUENCE [LARGE SCALE GENOMIC DNA]</scope>
    <source>
        <strain evidence="3 4">JP610</strain>
    </source>
</reference>
<evidence type="ECO:0000313" key="3">
    <source>
        <dbReference type="EMBL" id="KNC77076.1"/>
    </source>
</evidence>
<dbReference type="Gene3D" id="1.25.40.10">
    <property type="entry name" value="Tetratricopeptide repeat domain"/>
    <property type="match status" value="1"/>
</dbReference>
<evidence type="ECO:0000256" key="2">
    <source>
        <dbReference type="PROSITE-ProRule" id="PRU00708"/>
    </source>
</evidence>
<dbReference type="PANTHER" id="PTHR47936:SF1">
    <property type="entry name" value="PENTATRICOPEPTIDE REPEAT-CONTAINING PROTEIN GUN1, CHLOROPLASTIC"/>
    <property type="match status" value="1"/>
</dbReference>
<dbReference type="Pfam" id="PF13812">
    <property type="entry name" value="PPR_3"/>
    <property type="match status" value="1"/>
</dbReference>
<dbReference type="InterPro" id="IPR002885">
    <property type="entry name" value="PPR_rpt"/>
</dbReference>
<sequence length="243" mass="27459">MDYTMFGKHNATLQRQIHRQRGLTNIRFASSKPHTVVAGNRVRNTKDIQSEKNTLSTAEISSRNVGIKNDNAADVRVGENDDSTTITFGKIKEVEQFKEAMSTIYGLKLQDQIRAVDMFLKMEKHNLKPGDQAYNAMFHAYRVNNDMEGAMYLLSVMKKRGLQPSPLSKRSLIPMLAYYGTSKTNSAVSTSGGRVVYSSTTYTMMLDHYINTKNYTKAIEVGSIVPEARLEGQVLRRMLIAYR</sequence>
<organism evidence="3 4">
    <name type="scientific">Sphaeroforma arctica JP610</name>
    <dbReference type="NCBI Taxonomy" id="667725"/>
    <lineage>
        <taxon>Eukaryota</taxon>
        <taxon>Ichthyosporea</taxon>
        <taxon>Ichthyophonida</taxon>
        <taxon>Sphaeroforma</taxon>
    </lineage>
</organism>
<dbReference type="NCBIfam" id="TIGR00756">
    <property type="entry name" value="PPR"/>
    <property type="match status" value="1"/>
</dbReference>
<feature type="repeat" description="PPR" evidence="2">
    <location>
        <begin position="130"/>
        <end position="164"/>
    </location>
</feature>
<evidence type="ECO:0008006" key="5">
    <source>
        <dbReference type="Google" id="ProtNLM"/>
    </source>
</evidence>
<dbReference type="STRING" id="667725.A0A0L0FKV2"/>
<protein>
    <recommendedName>
        <fullName evidence="5">Pentacotripeptide-repeat region of PRORP domain-containing protein</fullName>
    </recommendedName>
</protein>
<dbReference type="Proteomes" id="UP000054560">
    <property type="component" value="Unassembled WGS sequence"/>
</dbReference>
<dbReference type="AlphaFoldDB" id="A0A0L0FKV2"/>